<sequence>MARGFAASKLALGFLMLILALSYHSTDAQAVTPTHTSSDTSNTTDYVTPTTNITTSTTSTTTTTSLSPTTTTTTTASIPTYGIALVAMASVTFAVVLAITGFMAYFILFA</sequence>
<keyword evidence="2" id="KW-0812">Transmembrane</keyword>
<evidence type="ECO:0000256" key="1">
    <source>
        <dbReference type="SAM" id="MobiDB-lite"/>
    </source>
</evidence>
<dbReference type="KEGG" id="muo:115466258"/>
<keyword evidence="2" id="KW-1133">Transmembrane helix</keyword>
<feature type="region of interest" description="Disordered" evidence="1">
    <location>
        <begin position="32"/>
        <end position="72"/>
    </location>
</feature>
<accession>A0A6P7XCG3</accession>
<feature type="transmembrane region" description="Helical" evidence="2">
    <location>
        <begin position="81"/>
        <end position="108"/>
    </location>
</feature>
<keyword evidence="4" id="KW-1185">Reference proteome</keyword>
<dbReference type="RefSeq" id="XP_030053262.1">
    <property type="nucleotide sequence ID" value="XM_030197402.1"/>
</dbReference>
<evidence type="ECO:0000313" key="5">
    <source>
        <dbReference type="RefSeq" id="XP_030053262.1"/>
    </source>
</evidence>
<evidence type="ECO:0000256" key="2">
    <source>
        <dbReference type="SAM" id="Phobius"/>
    </source>
</evidence>
<name>A0A6P7XCG3_9AMPH</name>
<evidence type="ECO:0000256" key="3">
    <source>
        <dbReference type="SAM" id="SignalP"/>
    </source>
</evidence>
<keyword evidence="2" id="KW-0472">Membrane</keyword>
<feature type="chain" id="PRO_5027822106" evidence="3">
    <location>
        <begin position="29"/>
        <end position="110"/>
    </location>
</feature>
<feature type="signal peptide" evidence="3">
    <location>
        <begin position="1"/>
        <end position="28"/>
    </location>
</feature>
<dbReference type="InParanoid" id="A0A6P7XCG3"/>
<gene>
    <name evidence="5" type="primary">LOC115466258</name>
</gene>
<reference evidence="5" key="1">
    <citation type="submission" date="2025-08" db="UniProtKB">
        <authorList>
            <consortium name="RefSeq"/>
        </authorList>
    </citation>
    <scope>IDENTIFICATION</scope>
</reference>
<dbReference type="GeneID" id="115466258"/>
<keyword evidence="3" id="KW-0732">Signal</keyword>
<dbReference type="Proteomes" id="UP000515156">
    <property type="component" value="Chromosome 3"/>
</dbReference>
<protein>
    <submittedName>
        <fullName evidence="5">Uncharacterized protein</fullName>
    </submittedName>
</protein>
<dbReference type="AlphaFoldDB" id="A0A6P7XCG3"/>
<evidence type="ECO:0000313" key="4">
    <source>
        <dbReference type="Proteomes" id="UP000515156"/>
    </source>
</evidence>
<proteinExistence type="predicted"/>
<organism evidence="4 5">
    <name type="scientific">Microcaecilia unicolor</name>
    <dbReference type="NCBI Taxonomy" id="1415580"/>
    <lineage>
        <taxon>Eukaryota</taxon>
        <taxon>Metazoa</taxon>
        <taxon>Chordata</taxon>
        <taxon>Craniata</taxon>
        <taxon>Vertebrata</taxon>
        <taxon>Euteleostomi</taxon>
        <taxon>Amphibia</taxon>
        <taxon>Gymnophiona</taxon>
        <taxon>Siphonopidae</taxon>
        <taxon>Microcaecilia</taxon>
    </lineage>
</organism>